<dbReference type="GO" id="GO:0008270">
    <property type="term" value="F:zinc ion binding"/>
    <property type="evidence" value="ECO:0007669"/>
    <property type="project" value="UniProtKB-KW"/>
</dbReference>
<feature type="region of interest" description="Disordered" evidence="9">
    <location>
        <begin position="153"/>
        <end position="181"/>
    </location>
</feature>
<feature type="region of interest" description="Disordered" evidence="9">
    <location>
        <begin position="428"/>
        <end position="558"/>
    </location>
</feature>
<evidence type="ECO:0000256" key="3">
    <source>
        <dbReference type="ARBA" id="ARBA00022771"/>
    </source>
</evidence>
<feature type="region of interest" description="Disordered" evidence="9">
    <location>
        <begin position="1"/>
        <end position="26"/>
    </location>
</feature>
<keyword evidence="3 8" id="KW-0863">Zinc-finger</keyword>
<gene>
    <name evidence="11" type="ORF">O0I10_006815</name>
</gene>
<dbReference type="Pfam" id="PF08550">
    <property type="entry name" value="GATA_AreA"/>
    <property type="match status" value="1"/>
</dbReference>
<dbReference type="GO" id="GO:0005634">
    <property type="term" value="C:nucleus"/>
    <property type="evidence" value="ECO:0007669"/>
    <property type="project" value="UniProtKB-SubCell"/>
</dbReference>
<feature type="compositionally biased region" description="Polar residues" evidence="9">
    <location>
        <begin position="501"/>
        <end position="526"/>
    </location>
</feature>
<evidence type="ECO:0000313" key="11">
    <source>
        <dbReference type="EMBL" id="KAJ8657513.1"/>
    </source>
</evidence>
<feature type="compositionally biased region" description="Polar residues" evidence="9">
    <location>
        <begin position="437"/>
        <end position="446"/>
    </location>
</feature>
<feature type="compositionally biased region" description="Low complexity" evidence="9">
    <location>
        <begin position="593"/>
        <end position="621"/>
    </location>
</feature>
<evidence type="ECO:0000259" key="10">
    <source>
        <dbReference type="PROSITE" id="PS50114"/>
    </source>
</evidence>
<dbReference type="InterPro" id="IPR013088">
    <property type="entry name" value="Znf_NHR/GATA"/>
</dbReference>
<dbReference type="RefSeq" id="XP_058342426.1">
    <property type="nucleotide sequence ID" value="XM_058486840.1"/>
</dbReference>
<evidence type="ECO:0000256" key="1">
    <source>
        <dbReference type="ARBA" id="ARBA00004123"/>
    </source>
</evidence>
<dbReference type="PROSITE" id="PS50114">
    <property type="entry name" value="GATA_ZN_FINGER_2"/>
    <property type="match status" value="1"/>
</dbReference>
<dbReference type="Proteomes" id="UP001234581">
    <property type="component" value="Unassembled WGS sequence"/>
</dbReference>
<dbReference type="EMBL" id="JARTCD010000031">
    <property type="protein sequence ID" value="KAJ8657513.1"/>
    <property type="molecule type" value="Genomic_DNA"/>
</dbReference>
<dbReference type="CDD" id="cd00202">
    <property type="entry name" value="ZnF_GATA"/>
    <property type="match status" value="1"/>
</dbReference>
<dbReference type="GO" id="GO:0045944">
    <property type="term" value="P:positive regulation of transcription by RNA polymerase II"/>
    <property type="evidence" value="ECO:0007669"/>
    <property type="project" value="TreeGrafter"/>
</dbReference>
<dbReference type="PROSITE" id="PS00344">
    <property type="entry name" value="GATA_ZN_FINGER_1"/>
    <property type="match status" value="1"/>
</dbReference>
<feature type="domain" description="GATA-type" evidence="10">
    <location>
        <begin position="381"/>
        <end position="434"/>
    </location>
</feature>
<evidence type="ECO:0000256" key="5">
    <source>
        <dbReference type="ARBA" id="ARBA00023015"/>
    </source>
</evidence>
<evidence type="ECO:0000256" key="4">
    <source>
        <dbReference type="ARBA" id="ARBA00022833"/>
    </source>
</evidence>
<dbReference type="Gene3D" id="3.30.50.10">
    <property type="entry name" value="Erythroid Transcription Factor GATA-1, subunit A"/>
    <property type="match status" value="1"/>
</dbReference>
<keyword evidence="7" id="KW-0539">Nucleus</keyword>
<dbReference type="PANTHER" id="PTHR10071:SF281">
    <property type="entry name" value="BOX A-BINDING FACTOR-RELATED"/>
    <property type="match status" value="1"/>
</dbReference>
<keyword evidence="6" id="KW-0804">Transcription</keyword>
<feature type="compositionally biased region" description="Low complexity" evidence="9">
    <location>
        <begin position="156"/>
        <end position="167"/>
    </location>
</feature>
<evidence type="ECO:0000256" key="7">
    <source>
        <dbReference type="ARBA" id="ARBA00023242"/>
    </source>
</evidence>
<keyword evidence="5" id="KW-0805">Transcription regulation</keyword>
<feature type="region of interest" description="Disordered" evidence="9">
    <location>
        <begin position="353"/>
        <end position="384"/>
    </location>
</feature>
<evidence type="ECO:0000256" key="8">
    <source>
        <dbReference type="PROSITE-ProRule" id="PRU00094"/>
    </source>
</evidence>
<dbReference type="Pfam" id="PF00320">
    <property type="entry name" value="GATA"/>
    <property type="match status" value="1"/>
</dbReference>
<keyword evidence="2" id="KW-0479">Metal-binding</keyword>
<name>A0AAD7V1D0_9FUNG</name>
<comment type="caution">
    <text evidence="11">The sequence shown here is derived from an EMBL/GenBank/DDBJ whole genome shotgun (WGS) entry which is preliminary data.</text>
</comment>
<evidence type="ECO:0000256" key="6">
    <source>
        <dbReference type="ARBA" id="ARBA00023163"/>
    </source>
</evidence>
<dbReference type="SUPFAM" id="SSF57716">
    <property type="entry name" value="Glucocorticoid receptor-like (DNA-binding domain)"/>
    <property type="match status" value="1"/>
</dbReference>
<dbReference type="InterPro" id="IPR013860">
    <property type="entry name" value="AreA_GATA"/>
</dbReference>
<dbReference type="GO" id="GO:0000978">
    <property type="term" value="F:RNA polymerase II cis-regulatory region sequence-specific DNA binding"/>
    <property type="evidence" value="ECO:0007669"/>
    <property type="project" value="TreeGrafter"/>
</dbReference>
<dbReference type="GeneID" id="83214225"/>
<keyword evidence="4" id="KW-0862">Zinc</keyword>
<dbReference type="InterPro" id="IPR000679">
    <property type="entry name" value="Znf_GATA"/>
</dbReference>
<dbReference type="PRINTS" id="PR00619">
    <property type="entry name" value="GATAZNFINGER"/>
</dbReference>
<dbReference type="GO" id="GO:0000122">
    <property type="term" value="P:negative regulation of transcription by RNA polymerase II"/>
    <property type="evidence" value="ECO:0007669"/>
    <property type="project" value="TreeGrafter"/>
</dbReference>
<dbReference type="GO" id="GO:0000981">
    <property type="term" value="F:DNA-binding transcription factor activity, RNA polymerase II-specific"/>
    <property type="evidence" value="ECO:0007669"/>
    <property type="project" value="TreeGrafter"/>
</dbReference>
<protein>
    <recommendedName>
        <fullName evidence="10">GATA-type domain-containing protein</fullName>
    </recommendedName>
</protein>
<proteinExistence type="predicted"/>
<evidence type="ECO:0000256" key="9">
    <source>
        <dbReference type="SAM" id="MobiDB-lite"/>
    </source>
</evidence>
<feature type="region of interest" description="Disordered" evidence="9">
    <location>
        <begin position="588"/>
        <end position="621"/>
    </location>
</feature>
<feature type="compositionally biased region" description="Basic and acidic residues" evidence="9">
    <location>
        <begin position="169"/>
        <end position="180"/>
    </location>
</feature>
<keyword evidence="12" id="KW-1185">Reference proteome</keyword>
<comment type="subcellular location">
    <subcellularLocation>
        <location evidence="1">Nucleus</location>
    </subcellularLocation>
</comment>
<sequence length="621" mass="68290">MNKHLDELLSEPLFPETPDSSNKDDSLSTNIWRMYTKAKDSLPHADRMENLMWRMMTMTLKANHDALVAATKQKATQQQQHKDDAMHVDQDDVLQQQQLPTTTATTAMDVPQLYNSPPKADNTVALLSSSAPPYIMDLLRDSLEPLDEPTWNVMVSGSSRASSSTTTTDEDKRRDDHAEPRCSQAMVIPHTMENDLAVTETYLNQELSQSTMLSSKSAHHHTSLPAQYHPTLTAAINQQHIPNFTSSTITHPHIDIHAIPKTSSFSSMTIPHPETTAEIPHTTTAVGINPSGSGMSLGDLVSFCDPDQQQSWEPPLDALGLLSLQSIDVDNTSTVSSADALEKNNSTTATATTTHNNNNNHQASSPALTNSGRQQRKATFPQDRTRCSNCDTTTTPLWRRNPEGQPLCNACGLFYKLHGVVRPLSLKSDGIKKRNRQGGSTQSSGNARFKSKQQLEIPGRGLMPATPSFHVLPGRRPLFTRSHPPATSMTSPQSKKKRRASTQPIYNHQHNTFGYPTPSSSVSFNHPNDGYNPHPPPPQPSPSSQQHYHHPPGLPSDLHATLETIGNHLSTLPPELLPIIASAANYHAMAKRQQQQQQQQQPPTATSSSSSPSDQLRYPSS</sequence>
<organism evidence="11 12">
    <name type="scientific">Lichtheimia ornata</name>
    <dbReference type="NCBI Taxonomy" id="688661"/>
    <lineage>
        <taxon>Eukaryota</taxon>
        <taxon>Fungi</taxon>
        <taxon>Fungi incertae sedis</taxon>
        <taxon>Mucoromycota</taxon>
        <taxon>Mucoromycotina</taxon>
        <taxon>Mucoromycetes</taxon>
        <taxon>Mucorales</taxon>
        <taxon>Lichtheimiaceae</taxon>
        <taxon>Lichtheimia</taxon>
    </lineage>
</organism>
<evidence type="ECO:0000313" key="12">
    <source>
        <dbReference type="Proteomes" id="UP001234581"/>
    </source>
</evidence>
<dbReference type="SMART" id="SM00401">
    <property type="entry name" value="ZnF_GATA"/>
    <property type="match status" value="1"/>
</dbReference>
<evidence type="ECO:0000256" key="2">
    <source>
        <dbReference type="ARBA" id="ARBA00022723"/>
    </source>
</evidence>
<dbReference type="FunFam" id="3.30.50.10:FF:000007">
    <property type="entry name" value="Nitrogen regulatory AreA, N-terminal"/>
    <property type="match status" value="1"/>
</dbReference>
<dbReference type="AlphaFoldDB" id="A0AAD7V1D0"/>
<reference evidence="11 12" key="1">
    <citation type="submission" date="2023-03" db="EMBL/GenBank/DDBJ databases">
        <title>Genome sequence of Lichtheimia ornata CBS 291.66.</title>
        <authorList>
            <person name="Mohabir J.T."/>
            <person name="Shea T.P."/>
            <person name="Kurbessoian T."/>
            <person name="Berby B."/>
            <person name="Fontaine J."/>
            <person name="Livny J."/>
            <person name="Gnirke A."/>
            <person name="Stajich J.E."/>
            <person name="Cuomo C.A."/>
        </authorList>
    </citation>
    <scope>NUCLEOTIDE SEQUENCE [LARGE SCALE GENOMIC DNA]</scope>
    <source>
        <strain evidence="11">CBS 291.66</strain>
    </source>
</reference>
<dbReference type="PANTHER" id="PTHR10071">
    <property type="entry name" value="TRANSCRIPTION FACTOR GATA FAMILY MEMBER"/>
    <property type="match status" value="1"/>
</dbReference>
<accession>A0AAD7V1D0</accession>
<feature type="compositionally biased region" description="Low complexity" evidence="9">
    <location>
        <begin position="353"/>
        <end position="365"/>
    </location>
</feature>
<dbReference type="InterPro" id="IPR039355">
    <property type="entry name" value="Transcription_factor_GATA"/>
</dbReference>